<keyword evidence="3" id="KW-1185">Reference proteome</keyword>
<dbReference type="EMBL" id="LXQA010119265">
    <property type="protein sequence ID" value="MCI20316.1"/>
    <property type="molecule type" value="Genomic_DNA"/>
</dbReference>
<keyword evidence="2" id="KW-0808">Transferase</keyword>
<dbReference type="Pfam" id="PF00078">
    <property type="entry name" value="RVT_1"/>
    <property type="match status" value="1"/>
</dbReference>
<feature type="non-terminal residue" evidence="2">
    <location>
        <position position="148"/>
    </location>
</feature>
<keyword evidence="2" id="KW-0695">RNA-directed DNA polymerase</keyword>
<dbReference type="PROSITE" id="PS50878">
    <property type="entry name" value="RT_POL"/>
    <property type="match status" value="1"/>
</dbReference>
<feature type="domain" description="Reverse transcriptase" evidence="1">
    <location>
        <begin position="1"/>
        <end position="148"/>
    </location>
</feature>
<evidence type="ECO:0000259" key="1">
    <source>
        <dbReference type="PROSITE" id="PS50878"/>
    </source>
</evidence>
<dbReference type="GO" id="GO:0003964">
    <property type="term" value="F:RNA-directed DNA polymerase activity"/>
    <property type="evidence" value="ECO:0007669"/>
    <property type="project" value="UniProtKB-KW"/>
</dbReference>
<reference evidence="2 3" key="1">
    <citation type="journal article" date="2018" name="Front. Plant Sci.">
        <title>Red Clover (Trifolium pratense) and Zigzag Clover (T. medium) - A Picture of Genomic Similarities and Differences.</title>
        <authorList>
            <person name="Dluhosova J."/>
            <person name="Istvanek J."/>
            <person name="Nedelnik J."/>
            <person name="Repkova J."/>
        </authorList>
    </citation>
    <scope>NUCLEOTIDE SEQUENCE [LARGE SCALE GENOMIC DNA]</scope>
    <source>
        <strain evidence="3">cv. 10/8</strain>
        <tissue evidence="2">Leaf</tissue>
    </source>
</reference>
<accession>A0A392Q9T6</accession>
<evidence type="ECO:0000313" key="3">
    <source>
        <dbReference type="Proteomes" id="UP000265520"/>
    </source>
</evidence>
<keyword evidence="2" id="KW-0548">Nucleotidyltransferase</keyword>
<dbReference type="InterPro" id="IPR043502">
    <property type="entry name" value="DNA/RNA_pol_sf"/>
</dbReference>
<dbReference type="AlphaFoldDB" id="A0A392Q9T6"/>
<dbReference type="PANTHER" id="PTHR31635:SF196">
    <property type="entry name" value="REVERSE TRANSCRIPTASE DOMAIN-CONTAINING PROTEIN-RELATED"/>
    <property type="match status" value="1"/>
</dbReference>
<evidence type="ECO:0000313" key="2">
    <source>
        <dbReference type="EMBL" id="MCI20316.1"/>
    </source>
</evidence>
<dbReference type="InterPro" id="IPR000477">
    <property type="entry name" value="RT_dom"/>
</dbReference>
<sequence length="148" mass="16758">MNNVSFMIVVDFEKAYDSVDWKYLDFVMEKMGFIDKWRGWTSECLRTTTISVLVNGSPTKEFEVGKGLRQGDPLSLFLFLLAAEGFNLMMSKGVQLNLFEGYKVGTGDVNISHLQYADDTLIVGKKSWKNVRAIKANLQLFELISGLK</sequence>
<organism evidence="2 3">
    <name type="scientific">Trifolium medium</name>
    <dbReference type="NCBI Taxonomy" id="97028"/>
    <lineage>
        <taxon>Eukaryota</taxon>
        <taxon>Viridiplantae</taxon>
        <taxon>Streptophyta</taxon>
        <taxon>Embryophyta</taxon>
        <taxon>Tracheophyta</taxon>
        <taxon>Spermatophyta</taxon>
        <taxon>Magnoliopsida</taxon>
        <taxon>eudicotyledons</taxon>
        <taxon>Gunneridae</taxon>
        <taxon>Pentapetalae</taxon>
        <taxon>rosids</taxon>
        <taxon>fabids</taxon>
        <taxon>Fabales</taxon>
        <taxon>Fabaceae</taxon>
        <taxon>Papilionoideae</taxon>
        <taxon>50 kb inversion clade</taxon>
        <taxon>NPAAA clade</taxon>
        <taxon>Hologalegina</taxon>
        <taxon>IRL clade</taxon>
        <taxon>Trifolieae</taxon>
        <taxon>Trifolium</taxon>
    </lineage>
</organism>
<dbReference type="SUPFAM" id="SSF56672">
    <property type="entry name" value="DNA/RNA polymerases"/>
    <property type="match status" value="1"/>
</dbReference>
<proteinExistence type="predicted"/>
<dbReference type="PANTHER" id="PTHR31635">
    <property type="entry name" value="REVERSE TRANSCRIPTASE DOMAIN-CONTAINING PROTEIN-RELATED"/>
    <property type="match status" value="1"/>
</dbReference>
<protein>
    <submittedName>
        <fullName evidence="2">LINE-1 reverse transcriptase like</fullName>
    </submittedName>
</protein>
<dbReference type="Proteomes" id="UP000265520">
    <property type="component" value="Unassembled WGS sequence"/>
</dbReference>
<name>A0A392Q9T6_9FABA</name>
<comment type="caution">
    <text evidence="2">The sequence shown here is derived from an EMBL/GenBank/DDBJ whole genome shotgun (WGS) entry which is preliminary data.</text>
</comment>